<feature type="region of interest" description="Disordered" evidence="1">
    <location>
        <begin position="246"/>
        <end position="270"/>
    </location>
</feature>
<proteinExistence type="predicted"/>
<evidence type="ECO:0000313" key="4">
    <source>
        <dbReference type="WBParaSite" id="ASIM_0001652101-mRNA-1"/>
    </source>
</evidence>
<dbReference type="EMBL" id="UYRR01032675">
    <property type="protein sequence ID" value="VDK56448.1"/>
    <property type="molecule type" value="Genomic_DNA"/>
</dbReference>
<name>A0A0M3K6D0_ANISI</name>
<dbReference type="AlphaFoldDB" id="A0A0M3K6D0"/>
<reference evidence="2 3" key="2">
    <citation type="submission" date="2018-11" db="EMBL/GenBank/DDBJ databases">
        <authorList>
            <consortium name="Pathogen Informatics"/>
        </authorList>
    </citation>
    <scope>NUCLEOTIDE SEQUENCE [LARGE SCALE GENOMIC DNA]</scope>
</reference>
<sequence>MNTFEDFSNFVGSLVGAVRGGCTTEVVNTRYKDMFQEDINYNGMGYSSLNSLLEACAKKGMITRTGNCWYPKKNKDNEALLKLVDETRPTVKNGNIKTSPRHLGDRGAGRLRGARSKNVPLQPIHERKESKRHVYGAAFNSPPTDGDQVASSSDGLESILISGGRSRELPPDINGAMAKLTCHLPSREVPPPPGYESLYSGRLPFGGFFRLPFGSSFSSSFDSSNVLTSSAVGECDPPAKNDIKTVASSGDTPSRQPTQQHCFGPTKKPQEKVIREEDLVDNANSSSPKLTDKETERLLLTANLTYRILKVNDERIGYQSLCKELGNWNITFNETLFCELIANYPNVFECEFTRKGHFVYLSEGAKPPTRFAVVPNSNLLQPIVTETMISDCKSASRILEEIHLDDLEVVPYRSGTYRFKIVFRRSSDHDRQLFSKLNTDIHEFYKNNWDASGLRTDQLSTGDHLVMLVRNKQVKRVRFEGINKDGSLKVFSLDDNSYEETSASNLNREFRKAFDSLRRSSLSGDAGNTRANIQIYCNPSATLFHVVQLRVNRRCLPDCFIKDHFIELINHNRVVYSEEENGQTENNENDSDAQMWHVGVFV</sequence>
<feature type="region of interest" description="Disordered" evidence="1">
    <location>
        <begin position="91"/>
        <end position="130"/>
    </location>
</feature>
<evidence type="ECO:0000313" key="2">
    <source>
        <dbReference type="EMBL" id="VDK56448.1"/>
    </source>
</evidence>
<reference evidence="4" key="1">
    <citation type="submission" date="2017-02" db="UniProtKB">
        <authorList>
            <consortium name="WormBaseParasite"/>
        </authorList>
    </citation>
    <scope>IDENTIFICATION</scope>
</reference>
<dbReference type="OrthoDB" id="10034606at2759"/>
<organism evidence="4">
    <name type="scientific">Anisakis simplex</name>
    <name type="common">Herring worm</name>
    <dbReference type="NCBI Taxonomy" id="6269"/>
    <lineage>
        <taxon>Eukaryota</taxon>
        <taxon>Metazoa</taxon>
        <taxon>Ecdysozoa</taxon>
        <taxon>Nematoda</taxon>
        <taxon>Chromadorea</taxon>
        <taxon>Rhabditida</taxon>
        <taxon>Spirurina</taxon>
        <taxon>Ascaridomorpha</taxon>
        <taxon>Ascaridoidea</taxon>
        <taxon>Anisakidae</taxon>
        <taxon>Anisakis</taxon>
        <taxon>Anisakis simplex complex</taxon>
    </lineage>
</organism>
<keyword evidence="3" id="KW-1185">Reference proteome</keyword>
<evidence type="ECO:0000313" key="3">
    <source>
        <dbReference type="Proteomes" id="UP000267096"/>
    </source>
</evidence>
<dbReference type="Proteomes" id="UP000267096">
    <property type="component" value="Unassembled WGS sequence"/>
</dbReference>
<protein>
    <submittedName>
        <fullName evidence="4">Tudor domain-containing protein</fullName>
    </submittedName>
</protein>
<gene>
    <name evidence="2" type="ORF">ASIM_LOCUS15930</name>
</gene>
<dbReference type="WBParaSite" id="ASIM_0001652101-mRNA-1">
    <property type="protein sequence ID" value="ASIM_0001652101-mRNA-1"/>
    <property type="gene ID" value="ASIM_0001652101"/>
</dbReference>
<feature type="compositionally biased region" description="Polar residues" evidence="1">
    <location>
        <begin position="246"/>
        <end position="261"/>
    </location>
</feature>
<evidence type="ECO:0000256" key="1">
    <source>
        <dbReference type="SAM" id="MobiDB-lite"/>
    </source>
</evidence>
<accession>A0A0M3K6D0</accession>